<name>A0ABR1IV75_9AGAR</name>
<proteinExistence type="predicted"/>
<comment type="caution">
    <text evidence="2">The sequence shown here is derived from an EMBL/GenBank/DDBJ whole genome shotgun (WGS) entry which is preliminary data.</text>
</comment>
<protein>
    <submittedName>
        <fullName evidence="2">Uncharacterized protein</fullName>
    </submittedName>
</protein>
<feature type="compositionally biased region" description="Basic residues" evidence="1">
    <location>
        <begin position="294"/>
        <end position="309"/>
    </location>
</feature>
<feature type="region of interest" description="Disordered" evidence="1">
    <location>
        <begin position="285"/>
        <end position="330"/>
    </location>
</feature>
<reference evidence="2 3" key="1">
    <citation type="submission" date="2024-01" db="EMBL/GenBank/DDBJ databases">
        <title>A draft genome for the cacao thread blight pathogen Marasmiellus scandens.</title>
        <authorList>
            <person name="Baruah I.K."/>
            <person name="Leung J."/>
            <person name="Bukari Y."/>
            <person name="Amoako-Attah I."/>
            <person name="Meinhardt L.W."/>
            <person name="Bailey B.A."/>
            <person name="Cohen S.P."/>
        </authorList>
    </citation>
    <scope>NUCLEOTIDE SEQUENCE [LARGE SCALE GENOMIC DNA]</scope>
    <source>
        <strain evidence="2 3">GH-19</strain>
    </source>
</reference>
<dbReference type="Proteomes" id="UP001498398">
    <property type="component" value="Unassembled WGS sequence"/>
</dbReference>
<evidence type="ECO:0000313" key="2">
    <source>
        <dbReference type="EMBL" id="KAK7438756.1"/>
    </source>
</evidence>
<keyword evidence="3" id="KW-1185">Reference proteome</keyword>
<evidence type="ECO:0000256" key="1">
    <source>
        <dbReference type="SAM" id="MobiDB-lite"/>
    </source>
</evidence>
<organism evidence="2 3">
    <name type="scientific">Marasmiellus scandens</name>
    <dbReference type="NCBI Taxonomy" id="2682957"/>
    <lineage>
        <taxon>Eukaryota</taxon>
        <taxon>Fungi</taxon>
        <taxon>Dikarya</taxon>
        <taxon>Basidiomycota</taxon>
        <taxon>Agaricomycotina</taxon>
        <taxon>Agaricomycetes</taxon>
        <taxon>Agaricomycetidae</taxon>
        <taxon>Agaricales</taxon>
        <taxon>Marasmiineae</taxon>
        <taxon>Omphalotaceae</taxon>
        <taxon>Marasmiellus</taxon>
    </lineage>
</organism>
<dbReference type="EMBL" id="JBANRG010000077">
    <property type="protein sequence ID" value="KAK7438756.1"/>
    <property type="molecule type" value="Genomic_DNA"/>
</dbReference>
<gene>
    <name evidence="2" type="ORF">VKT23_017886</name>
</gene>
<evidence type="ECO:0000313" key="3">
    <source>
        <dbReference type="Proteomes" id="UP001498398"/>
    </source>
</evidence>
<sequence>MHNPWPDQSVFLRPPPTDISDPLSDARFKTFELYKDGTITELYSYLDDALDFKELAEKLPGFRDEFCKQVGNERASALKTIRENAAFIFSDIDVPAKLWSAEAGEERAASVKFKSLLYGPVRTTVPKFPPILFNNQDTSTLLFFNPYQPKMIRATLFGPNSVIIDPENFKYTGGTVGMTWGVSRVNASCIAWSAMLGLLSVVTEAHISDNDSNADGDDEMTDMMTWLLLAGPSDLTDSMTPSRSASSSQTVTSALLVHEPNDMIHGALVPETTIATDLDTQNSDIILNETTQNKRGRGRGRGSRGRGHGGHGVVEEFEPRQTRTRTKHTQ</sequence>
<accession>A0ABR1IV75</accession>